<name>A0ABS8WMZ6_DATST</name>
<sequence>MDAIILPLLKKIRPRILTLTISAPSLDLSFFGYYHLREKQGGLVQGGARHSARMVQEEARRRLYSVDRKLQIPIPFHVGTDANLFYYYIYHLLECFWYRKLVQSVVKVEFTTYSLIIIVVSVENIISYNRWKKNIKFLWF</sequence>
<evidence type="ECO:0000313" key="1">
    <source>
        <dbReference type="EMBL" id="MCE3051296.1"/>
    </source>
</evidence>
<keyword evidence="2" id="KW-1185">Reference proteome</keyword>
<gene>
    <name evidence="1" type="ORF">HAX54_049364</name>
</gene>
<reference evidence="1 2" key="1">
    <citation type="journal article" date="2021" name="BMC Genomics">
        <title>Datura genome reveals duplications of psychoactive alkaloid biosynthetic genes and high mutation rate following tissue culture.</title>
        <authorList>
            <person name="Rajewski A."/>
            <person name="Carter-House D."/>
            <person name="Stajich J."/>
            <person name="Litt A."/>
        </authorList>
    </citation>
    <scope>NUCLEOTIDE SEQUENCE [LARGE SCALE GENOMIC DNA]</scope>
    <source>
        <strain evidence="1">AR-01</strain>
    </source>
</reference>
<proteinExistence type="predicted"/>
<evidence type="ECO:0000313" key="2">
    <source>
        <dbReference type="Proteomes" id="UP000823775"/>
    </source>
</evidence>
<organism evidence="1 2">
    <name type="scientific">Datura stramonium</name>
    <name type="common">Jimsonweed</name>
    <name type="synonym">Common thornapple</name>
    <dbReference type="NCBI Taxonomy" id="4076"/>
    <lineage>
        <taxon>Eukaryota</taxon>
        <taxon>Viridiplantae</taxon>
        <taxon>Streptophyta</taxon>
        <taxon>Embryophyta</taxon>
        <taxon>Tracheophyta</taxon>
        <taxon>Spermatophyta</taxon>
        <taxon>Magnoliopsida</taxon>
        <taxon>eudicotyledons</taxon>
        <taxon>Gunneridae</taxon>
        <taxon>Pentapetalae</taxon>
        <taxon>asterids</taxon>
        <taxon>lamiids</taxon>
        <taxon>Solanales</taxon>
        <taxon>Solanaceae</taxon>
        <taxon>Solanoideae</taxon>
        <taxon>Datureae</taxon>
        <taxon>Datura</taxon>
    </lineage>
</organism>
<dbReference type="Proteomes" id="UP000823775">
    <property type="component" value="Unassembled WGS sequence"/>
</dbReference>
<comment type="caution">
    <text evidence="1">The sequence shown here is derived from an EMBL/GenBank/DDBJ whole genome shotgun (WGS) entry which is preliminary data.</text>
</comment>
<accession>A0ABS8WMZ6</accession>
<dbReference type="EMBL" id="JACEIK010008352">
    <property type="protein sequence ID" value="MCE3051296.1"/>
    <property type="molecule type" value="Genomic_DNA"/>
</dbReference>
<protein>
    <submittedName>
        <fullName evidence="1">Uncharacterized protein</fullName>
    </submittedName>
</protein>